<sequence>MALPMTLRLSLSLLGPSDTIRIKWCMNPPPSSRVKYATNLDGRPSCIGVIIRDFNGHITAAMSKILPTHYPPDTAEALALENGIILAQEMILSHAIFESNSLSIVQSVNARSTDGTLGHIFNGILSSLILSFSNRNLHHLKRKHNRAANELAQLAKPAENTLVWKGTMPPLPHSLLYPDPP</sequence>
<dbReference type="PANTHER" id="PTHR47074">
    <property type="entry name" value="BNAC02G40300D PROTEIN"/>
    <property type="match status" value="1"/>
</dbReference>
<dbReference type="EMBL" id="LRBV02000009">
    <property type="status" value="NOT_ANNOTATED_CDS"/>
    <property type="molecule type" value="Genomic_DNA"/>
</dbReference>
<dbReference type="InParanoid" id="A0A7N2MJY8"/>
<dbReference type="Proteomes" id="UP000594261">
    <property type="component" value="Chromosome 9"/>
</dbReference>
<accession>A0A7N2MJY8</accession>
<reference evidence="2" key="2">
    <citation type="submission" date="2021-01" db="UniProtKB">
        <authorList>
            <consortium name="EnsemblPlants"/>
        </authorList>
    </citation>
    <scope>IDENTIFICATION</scope>
</reference>
<name>A0A7N2MJY8_QUELO</name>
<evidence type="ECO:0000313" key="3">
    <source>
        <dbReference type="Proteomes" id="UP000594261"/>
    </source>
</evidence>
<dbReference type="AlphaFoldDB" id="A0A7N2MJY8"/>
<feature type="domain" description="RNase H type-1" evidence="1">
    <location>
        <begin position="42"/>
        <end position="154"/>
    </location>
</feature>
<evidence type="ECO:0000313" key="2">
    <source>
        <dbReference type="EnsemblPlants" id="QL09p035012:mrna"/>
    </source>
</evidence>
<dbReference type="Gene3D" id="3.30.420.10">
    <property type="entry name" value="Ribonuclease H-like superfamily/Ribonuclease H"/>
    <property type="match status" value="1"/>
</dbReference>
<dbReference type="PANTHER" id="PTHR47074:SF48">
    <property type="entry name" value="POLYNUCLEOTIDYL TRANSFERASE, RIBONUCLEASE H-LIKE SUPERFAMILY PROTEIN"/>
    <property type="match status" value="1"/>
</dbReference>
<dbReference type="GO" id="GO:0004523">
    <property type="term" value="F:RNA-DNA hybrid ribonuclease activity"/>
    <property type="evidence" value="ECO:0007669"/>
    <property type="project" value="InterPro"/>
</dbReference>
<dbReference type="InterPro" id="IPR044730">
    <property type="entry name" value="RNase_H-like_dom_plant"/>
</dbReference>
<dbReference type="Gramene" id="QL09p035012:mrna">
    <property type="protein sequence ID" value="QL09p035012:mrna"/>
    <property type="gene ID" value="QL09p035012"/>
</dbReference>
<protein>
    <recommendedName>
        <fullName evidence="1">RNase H type-1 domain-containing protein</fullName>
    </recommendedName>
</protein>
<organism evidence="2 3">
    <name type="scientific">Quercus lobata</name>
    <name type="common">Valley oak</name>
    <dbReference type="NCBI Taxonomy" id="97700"/>
    <lineage>
        <taxon>Eukaryota</taxon>
        <taxon>Viridiplantae</taxon>
        <taxon>Streptophyta</taxon>
        <taxon>Embryophyta</taxon>
        <taxon>Tracheophyta</taxon>
        <taxon>Spermatophyta</taxon>
        <taxon>Magnoliopsida</taxon>
        <taxon>eudicotyledons</taxon>
        <taxon>Gunneridae</taxon>
        <taxon>Pentapetalae</taxon>
        <taxon>rosids</taxon>
        <taxon>fabids</taxon>
        <taxon>Fagales</taxon>
        <taxon>Fagaceae</taxon>
        <taxon>Quercus</taxon>
    </lineage>
</organism>
<proteinExistence type="predicted"/>
<dbReference type="InterPro" id="IPR002156">
    <property type="entry name" value="RNaseH_domain"/>
</dbReference>
<dbReference type="Pfam" id="PF13456">
    <property type="entry name" value="RVT_3"/>
    <property type="match status" value="1"/>
</dbReference>
<dbReference type="InterPro" id="IPR052929">
    <property type="entry name" value="RNase_H-like_EbsB-rel"/>
</dbReference>
<dbReference type="CDD" id="cd06222">
    <property type="entry name" value="RNase_H_like"/>
    <property type="match status" value="1"/>
</dbReference>
<dbReference type="InterPro" id="IPR036397">
    <property type="entry name" value="RNaseH_sf"/>
</dbReference>
<dbReference type="EnsemblPlants" id="QL09p035012:mrna">
    <property type="protein sequence ID" value="QL09p035012:mrna"/>
    <property type="gene ID" value="QL09p035012"/>
</dbReference>
<reference evidence="2 3" key="1">
    <citation type="journal article" date="2016" name="G3 (Bethesda)">
        <title>First Draft Assembly and Annotation of the Genome of a California Endemic Oak Quercus lobata Nee (Fagaceae).</title>
        <authorList>
            <person name="Sork V.L."/>
            <person name="Fitz-Gibbon S.T."/>
            <person name="Puiu D."/>
            <person name="Crepeau M."/>
            <person name="Gugger P.F."/>
            <person name="Sherman R."/>
            <person name="Stevens K."/>
            <person name="Langley C.H."/>
            <person name="Pellegrini M."/>
            <person name="Salzberg S.L."/>
        </authorList>
    </citation>
    <scope>NUCLEOTIDE SEQUENCE [LARGE SCALE GENOMIC DNA]</scope>
    <source>
        <strain evidence="2 3">cv. SW786</strain>
    </source>
</reference>
<evidence type="ECO:0000259" key="1">
    <source>
        <dbReference type="Pfam" id="PF13456"/>
    </source>
</evidence>
<keyword evidence="3" id="KW-1185">Reference proteome</keyword>
<dbReference type="GO" id="GO:0003676">
    <property type="term" value="F:nucleic acid binding"/>
    <property type="evidence" value="ECO:0007669"/>
    <property type="project" value="InterPro"/>
</dbReference>